<keyword evidence="2" id="KW-0472">Membrane</keyword>
<proteinExistence type="predicted"/>
<comment type="caution">
    <text evidence="3">The sequence shown here is derived from an EMBL/GenBank/DDBJ whole genome shotgun (WGS) entry which is preliminary data.</text>
</comment>
<accession>A0A061SRH5</accession>
<dbReference type="STRING" id="83219.PM02_14820"/>
<organism evidence="3 4">
    <name type="scientific">Sulfitobacter mediterraneus</name>
    <dbReference type="NCBI Taxonomy" id="83219"/>
    <lineage>
        <taxon>Bacteria</taxon>
        <taxon>Pseudomonadati</taxon>
        <taxon>Pseudomonadota</taxon>
        <taxon>Alphaproteobacteria</taxon>
        <taxon>Rhodobacterales</taxon>
        <taxon>Roseobacteraceae</taxon>
        <taxon>Sulfitobacter</taxon>
    </lineage>
</organism>
<gene>
    <name evidence="3" type="ORF">PM02_14820</name>
</gene>
<keyword evidence="2" id="KW-1133">Transmembrane helix</keyword>
<reference evidence="3 4" key="1">
    <citation type="journal article" date="2014" name="Genome Announc.">
        <title>Draft Genome Sequences of Two Isolates of the Roseobacter Group, Sulfitobacter sp. Strains 3SOLIMAR09 and 1FIGIMAR09, from Harbors of Mallorca Island (Mediterranean Sea).</title>
        <authorList>
            <person name="Mas-Llado M."/>
            <person name="Pina-Villalonga J.M."/>
            <person name="Brunet-Galmes I."/>
            <person name="Nogales B."/>
            <person name="Bosch R."/>
        </authorList>
    </citation>
    <scope>NUCLEOTIDE SEQUENCE [LARGE SCALE GENOMIC DNA]</scope>
    <source>
        <strain evidence="3 4">1FIGIMAR09</strain>
    </source>
</reference>
<feature type="region of interest" description="Disordered" evidence="1">
    <location>
        <begin position="122"/>
        <end position="151"/>
    </location>
</feature>
<dbReference type="RefSeq" id="WP_037909864.1">
    <property type="nucleotide sequence ID" value="NZ_JEMU01000013.1"/>
</dbReference>
<evidence type="ECO:0000313" key="4">
    <source>
        <dbReference type="Proteomes" id="UP000027337"/>
    </source>
</evidence>
<evidence type="ECO:0000256" key="2">
    <source>
        <dbReference type="SAM" id="Phobius"/>
    </source>
</evidence>
<evidence type="ECO:0000256" key="1">
    <source>
        <dbReference type="SAM" id="MobiDB-lite"/>
    </source>
</evidence>
<evidence type="ECO:0000313" key="3">
    <source>
        <dbReference type="EMBL" id="KAJ02238.1"/>
    </source>
</evidence>
<feature type="transmembrane region" description="Helical" evidence="2">
    <location>
        <begin position="154"/>
        <end position="173"/>
    </location>
</feature>
<evidence type="ECO:0008006" key="5">
    <source>
        <dbReference type="Google" id="ProtNLM"/>
    </source>
</evidence>
<dbReference type="Proteomes" id="UP000027337">
    <property type="component" value="Unassembled WGS sequence"/>
</dbReference>
<protein>
    <recommendedName>
        <fullName evidence="5">Aspartate carbamoyltransferase catalytic subunit</fullName>
    </recommendedName>
</protein>
<keyword evidence="4" id="KW-1185">Reference proteome</keyword>
<dbReference type="eggNOG" id="ENOG502ZBE5">
    <property type="taxonomic scope" value="Bacteria"/>
</dbReference>
<keyword evidence="2" id="KW-0812">Transmembrane</keyword>
<sequence length="174" mass="18237">MRTIDIPRNEHGQVRVFSVSLPDGAAQTLENPGSLSTMLGAEVDPKGVEVIRIADLDQIGLLGYLREGLDVQSETLNRDAAKLAALDGWVMLVYSTAFRGKAAVLNPALQLTLIGTYGETKPAQPEGPLTSEAAAPYTGHGQTRPPNPAGGRGAGAMVVAGLIVLGALILWWAL</sequence>
<dbReference type="EMBL" id="JEMU01000013">
    <property type="protein sequence ID" value="KAJ02238.1"/>
    <property type="molecule type" value="Genomic_DNA"/>
</dbReference>
<dbReference type="AlphaFoldDB" id="A0A061SRH5"/>
<name>A0A061SRH5_9RHOB</name>